<evidence type="ECO:0000256" key="8">
    <source>
        <dbReference type="ARBA" id="ARBA00022842"/>
    </source>
</evidence>
<keyword evidence="5" id="KW-0547">Nucleotide-binding</keyword>
<dbReference type="Proteomes" id="UP000009881">
    <property type="component" value="Unassembled WGS sequence"/>
</dbReference>
<evidence type="ECO:0000256" key="10">
    <source>
        <dbReference type="ARBA" id="ARBA00023209"/>
    </source>
</evidence>
<dbReference type="InterPro" id="IPR005218">
    <property type="entry name" value="Diacylglycerol/lipid_kinase"/>
</dbReference>
<evidence type="ECO:0000256" key="5">
    <source>
        <dbReference type="ARBA" id="ARBA00022741"/>
    </source>
</evidence>
<dbReference type="PANTHER" id="PTHR12358:SF106">
    <property type="entry name" value="LIPID KINASE YEGS"/>
    <property type="match status" value="1"/>
</dbReference>
<proteinExistence type="predicted"/>
<evidence type="ECO:0000256" key="11">
    <source>
        <dbReference type="ARBA" id="ARBA00023264"/>
    </source>
</evidence>
<evidence type="ECO:0000256" key="1">
    <source>
        <dbReference type="ARBA" id="ARBA00001946"/>
    </source>
</evidence>
<comment type="caution">
    <text evidence="13">The sequence shown here is derived from an EMBL/GenBank/DDBJ whole genome shotgun (WGS) entry which is preliminary data.</text>
</comment>
<organism evidence="13 14">
    <name type="scientific">Caenispirillum salinarum AK4</name>
    <dbReference type="NCBI Taxonomy" id="1238182"/>
    <lineage>
        <taxon>Bacteria</taxon>
        <taxon>Pseudomonadati</taxon>
        <taxon>Pseudomonadota</taxon>
        <taxon>Alphaproteobacteria</taxon>
        <taxon>Rhodospirillales</taxon>
        <taxon>Novispirillaceae</taxon>
        <taxon>Caenispirillum</taxon>
    </lineage>
</organism>
<feature type="domain" description="DAGKc" evidence="12">
    <location>
        <begin position="1"/>
        <end position="126"/>
    </location>
</feature>
<dbReference type="EMBL" id="ANHY01000003">
    <property type="protein sequence ID" value="EKV32502.1"/>
    <property type="molecule type" value="Genomic_DNA"/>
</dbReference>
<dbReference type="GO" id="GO:0005886">
    <property type="term" value="C:plasma membrane"/>
    <property type="evidence" value="ECO:0007669"/>
    <property type="project" value="TreeGrafter"/>
</dbReference>
<dbReference type="InterPro" id="IPR050187">
    <property type="entry name" value="Lipid_Phosphate_FormReg"/>
</dbReference>
<keyword evidence="10" id="KW-0594">Phospholipid biosynthesis</keyword>
<evidence type="ECO:0000256" key="7">
    <source>
        <dbReference type="ARBA" id="ARBA00022840"/>
    </source>
</evidence>
<evidence type="ECO:0000256" key="3">
    <source>
        <dbReference type="ARBA" id="ARBA00022679"/>
    </source>
</evidence>
<dbReference type="Gene3D" id="2.60.200.40">
    <property type="match status" value="1"/>
</dbReference>
<keyword evidence="4" id="KW-0479">Metal-binding</keyword>
<dbReference type="eggNOG" id="COG1597">
    <property type="taxonomic scope" value="Bacteria"/>
</dbReference>
<dbReference type="GO" id="GO:0016301">
    <property type="term" value="F:kinase activity"/>
    <property type="evidence" value="ECO:0007669"/>
    <property type="project" value="UniProtKB-KW"/>
</dbReference>
<accession>K9H4K3</accession>
<dbReference type="Pfam" id="PF19279">
    <property type="entry name" value="YegS_C"/>
    <property type="match status" value="1"/>
</dbReference>
<dbReference type="GO" id="GO:0008654">
    <property type="term" value="P:phospholipid biosynthetic process"/>
    <property type="evidence" value="ECO:0007669"/>
    <property type="project" value="UniProtKB-KW"/>
</dbReference>
<sequence length="290" mass="30680">MVVFNPTAGGNRRRRLMKTLRHLDAHGCAVALRETAKPGDAEVFAMEASAKDCDVVVIAGGDGTINEAINGISRGTGEVALGIIPLGTANVLAHEIGLSIRPAKVAAALAQGPIRRIHLGEADGRKFMLMAGAGFDAEVVEHVNLKLKRVIGKGAYILEMLRQARAYGFPTLHVTAEDTGETRQAATAVALNGRHYGGPYKVVGDGGLSAASLDMVLLKRKGMFNVIRYATGLATGRLARFSDVEVLRGSSFSIDGGNDEPVQGDGDIIARLPTRMRVAEETIEVVFPQA</sequence>
<keyword evidence="8" id="KW-0460">Magnesium</keyword>
<evidence type="ECO:0000256" key="6">
    <source>
        <dbReference type="ARBA" id="ARBA00022777"/>
    </source>
</evidence>
<dbReference type="InterPro" id="IPR045540">
    <property type="entry name" value="YegS/DAGK_C"/>
</dbReference>
<dbReference type="GO" id="GO:0046872">
    <property type="term" value="F:metal ion binding"/>
    <property type="evidence" value="ECO:0007669"/>
    <property type="project" value="UniProtKB-KW"/>
</dbReference>
<evidence type="ECO:0000313" key="13">
    <source>
        <dbReference type="EMBL" id="EKV32502.1"/>
    </source>
</evidence>
<dbReference type="SUPFAM" id="SSF111331">
    <property type="entry name" value="NAD kinase/diacylglycerol kinase-like"/>
    <property type="match status" value="1"/>
</dbReference>
<protein>
    <submittedName>
        <fullName evidence="13">Transcription regulator</fullName>
    </submittedName>
</protein>
<dbReference type="STRING" id="1238182.C882_2581"/>
<dbReference type="SMART" id="SM00046">
    <property type="entry name" value="DAGKc"/>
    <property type="match status" value="1"/>
</dbReference>
<keyword evidence="3" id="KW-0808">Transferase</keyword>
<evidence type="ECO:0000313" key="14">
    <source>
        <dbReference type="Proteomes" id="UP000009881"/>
    </source>
</evidence>
<keyword evidence="7" id="KW-0067">ATP-binding</keyword>
<comment type="cofactor">
    <cofactor evidence="1">
        <name>Mg(2+)</name>
        <dbReference type="ChEBI" id="CHEBI:18420"/>
    </cofactor>
</comment>
<dbReference type="Pfam" id="PF00781">
    <property type="entry name" value="DAGK_cat"/>
    <property type="match status" value="1"/>
</dbReference>
<dbReference type="PANTHER" id="PTHR12358">
    <property type="entry name" value="SPHINGOSINE KINASE"/>
    <property type="match status" value="1"/>
</dbReference>
<dbReference type="NCBIfam" id="TIGR00147">
    <property type="entry name" value="YegS/Rv2252/BmrU family lipid kinase"/>
    <property type="match status" value="1"/>
</dbReference>
<keyword evidence="2" id="KW-0444">Lipid biosynthesis</keyword>
<reference evidence="13 14" key="1">
    <citation type="journal article" date="2013" name="Genome Announc.">
        <title>Draft Genome Sequence of an Alphaproteobacterium, Caenispirillum salinarum AK4(T), Isolated from a Solar Saltern.</title>
        <authorList>
            <person name="Khatri I."/>
            <person name="Singh A."/>
            <person name="Korpole S."/>
            <person name="Pinnaka A.K."/>
            <person name="Subramanian S."/>
        </authorList>
    </citation>
    <scope>NUCLEOTIDE SEQUENCE [LARGE SCALE GENOMIC DNA]</scope>
    <source>
        <strain evidence="13 14">AK4</strain>
    </source>
</reference>
<dbReference type="InterPro" id="IPR016064">
    <property type="entry name" value="NAD/diacylglycerol_kinase_sf"/>
</dbReference>
<dbReference type="GO" id="GO:0005524">
    <property type="term" value="F:ATP binding"/>
    <property type="evidence" value="ECO:0007669"/>
    <property type="project" value="UniProtKB-KW"/>
</dbReference>
<gene>
    <name evidence="13" type="ORF">C882_2581</name>
</gene>
<keyword evidence="11" id="KW-1208">Phospholipid metabolism</keyword>
<evidence type="ECO:0000256" key="9">
    <source>
        <dbReference type="ARBA" id="ARBA00023098"/>
    </source>
</evidence>
<keyword evidence="6" id="KW-0418">Kinase</keyword>
<dbReference type="InterPro" id="IPR001206">
    <property type="entry name" value="Diacylglycerol_kinase_cat_dom"/>
</dbReference>
<dbReference type="InterPro" id="IPR017438">
    <property type="entry name" value="ATP-NAD_kinase_N"/>
</dbReference>
<name>K9H4K3_9PROT</name>
<dbReference type="PROSITE" id="PS50146">
    <property type="entry name" value="DAGK"/>
    <property type="match status" value="1"/>
</dbReference>
<keyword evidence="9" id="KW-0443">Lipid metabolism</keyword>
<keyword evidence="14" id="KW-1185">Reference proteome</keyword>
<dbReference type="PATRIC" id="fig|1238182.3.peg.541"/>
<evidence type="ECO:0000256" key="4">
    <source>
        <dbReference type="ARBA" id="ARBA00022723"/>
    </source>
</evidence>
<evidence type="ECO:0000256" key="2">
    <source>
        <dbReference type="ARBA" id="ARBA00022516"/>
    </source>
</evidence>
<dbReference type="AlphaFoldDB" id="K9H4K3"/>
<dbReference type="Gene3D" id="3.40.50.10330">
    <property type="entry name" value="Probable inorganic polyphosphate/atp-NAD kinase, domain 1"/>
    <property type="match status" value="1"/>
</dbReference>
<evidence type="ECO:0000259" key="12">
    <source>
        <dbReference type="PROSITE" id="PS50146"/>
    </source>
</evidence>